<accession>A0A0N5A6Y1</accession>
<evidence type="ECO:0000313" key="2">
    <source>
        <dbReference type="WBParaSite" id="PTRK_0001777500.1"/>
    </source>
</evidence>
<name>A0A0N5A6Y1_PARTI</name>
<sequence>MFIYEYVNKEELIKVDVPKLRKSSKRKFSRLYPVILECDTNESALSQSIASLSISHRSISDGEIVVDSESDDDREYEYGDIVDDIHLNENSSREIFPPEIVPGEVVINKSTKQHIWYPNAVVKNILI</sequence>
<evidence type="ECO:0000313" key="1">
    <source>
        <dbReference type="Proteomes" id="UP000038045"/>
    </source>
</evidence>
<dbReference type="Proteomes" id="UP000038045">
    <property type="component" value="Unplaced"/>
</dbReference>
<keyword evidence="1" id="KW-1185">Reference proteome</keyword>
<dbReference type="WBParaSite" id="PTRK_0001777500.1">
    <property type="protein sequence ID" value="PTRK_0001777500.1"/>
    <property type="gene ID" value="PTRK_0001777500"/>
</dbReference>
<dbReference type="AlphaFoldDB" id="A0A0N5A6Y1"/>
<organism evidence="1 2">
    <name type="scientific">Parastrongyloides trichosuri</name>
    <name type="common">Possum-specific nematode worm</name>
    <dbReference type="NCBI Taxonomy" id="131310"/>
    <lineage>
        <taxon>Eukaryota</taxon>
        <taxon>Metazoa</taxon>
        <taxon>Ecdysozoa</taxon>
        <taxon>Nematoda</taxon>
        <taxon>Chromadorea</taxon>
        <taxon>Rhabditida</taxon>
        <taxon>Tylenchina</taxon>
        <taxon>Panagrolaimomorpha</taxon>
        <taxon>Strongyloidoidea</taxon>
        <taxon>Strongyloididae</taxon>
        <taxon>Parastrongyloides</taxon>
    </lineage>
</organism>
<proteinExistence type="predicted"/>
<reference evidence="2" key="1">
    <citation type="submission" date="2017-02" db="UniProtKB">
        <authorList>
            <consortium name="WormBaseParasite"/>
        </authorList>
    </citation>
    <scope>IDENTIFICATION</scope>
</reference>
<protein>
    <submittedName>
        <fullName evidence="2">ELM2 domain-containing protein</fullName>
    </submittedName>
</protein>